<dbReference type="PANTHER" id="PTHR24243:SF233">
    <property type="entry name" value="THYROTROPIN-RELEASING HORMONE RECEPTOR"/>
    <property type="match status" value="1"/>
</dbReference>
<reference evidence="10 11" key="1">
    <citation type="submission" date="2024-01" db="EMBL/GenBank/DDBJ databases">
        <title>The genome of the rayed Mediterranean limpet Patella caerulea (Linnaeus, 1758).</title>
        <authorList>
            <person name="Anh-Thu Weber A."/>
            <person name="Halstead-Nussloch G."/>
        </authorList>
    </citation>
    <scope>NUCLEOTIDE SEQUENCE [LARGE SCALE GENOMIC DNA]</scope>
    <source>
        <strain evidence="10">AATW-2023a</strain>
        <tissue evidence="10">Whole specimen</tissue>
    </source>
</reference>
<dbReference type="GO" id="GO:0005886">
    <property type="term" value="C:plasma membrane"/>
    <property type="evidence" value="ECO:0007669"/>
    <property type="project" value="TreeGrafter"/>
</dbReference>
<evidence type="ECO:0000256" key="5">
    <source>
        <dbReference type="ARBA" id="ARBA00023136"/>
    </source>
</evidence>
<dbReference type="PROSITE" id="PS50262">
    <property type="entry name" value="G_PROTEIN_RECEP_F1_2"/>
    <property type="match status" value="1"/>
</dbReference>
<feature type="transmembrane region" description="Helical" evidence="8">
    <location>
        <begin position="246"/>
        <end position="265"/>
    </location>
</feature>
<evidence type="ECO:0000256" key="4">
    <source>
        <dbReference type="ARBA" id="ARBA00023040"/>
    </source>
</evidence>
<dbReference type="PROSITE" id="PS00237">
    <property type="entry name" value="G_PROTEIN_RECEP_F1_1"/>
    <property type="match status" value="1"/>
</dbReference>
<dbReference type="GO" id="GO:0004930">
    <property type="term" value="F:G protein-coupled receptor activity"/>
    <property type="evidence" value="ECO:0007669"/>
    <property type="project" value="UniProtKB-KW"/>
</dbReference>
<keyword evidence="6" id="KW-0675">Receptor</keyword>
<evidence type="ECO:0000256" key="6">
    <source>
        <dbReference type="ARBA" id="ARBA00023170"/>
    </source>
</evidence>
<dbReference type="AlphaFoldDB" id="A0AAN8JV80"/>
<feature type="transmembrane region" description="Helical" evidence="8">
    <location>
        <begin position="57"/>
        <end position="76"/>
    </location>
</feature>
<keyword evidence="4" id="KW-0297">G-protein coupled receptor</keyword>
<keyword evidence="11" id="KW-1185">Reference proteome</keyword>
<feature type="transmembrane region" description="Helical" evidence="8">
    <location>
        <begin position="285"/>
        <end position="309"/>
    </location>
</feature>
<dbReference type="InterPro" id="IPR000276">
    <property type="entry name" value="GPCR_Rhodpsn"/>
</dbReference>
<accession>A0AAN8JV80</accession>
<proteinExistence type="predicted"/>
<evidence type="ECO:0000313" key="11">
    <source>
        <dbReference type="Proteomes" id="UP001347796"/>
    </source>
</evidence>
<feature type="transmembrane region" description="Helical" evidence="8">
    <location>
        <begin position="139"/>
        <end position="156"/>
    </location>
</feature>
<feature type="transmembrane region" description="Helical" evidence="8">
    <location>
        <begin position="194"/>
        <end position="214"/>
    </location>
</feature>
<evidence type="ECO:0000259" key="9">
    <source>
        <dbReference type="PROSITE" id="PS50262"/>
    </source>
</evidence>
<feature type="transmembrane region" description="Helical" evidence="8">
    <location>
        <begin position="108"/>
        <end position="127"/>
    </location>
</feature>
<protein>
    <recommendedName>
        <fullName evidence="9">G-protein coupled receptors family 1 profile domain-containing protein</fullName>
    </recommendedName>
</protein>
<evidence type="ECO:0000256" key="8">
    <source>
        <dbReference type="SAM" id="Phobius"/>
    </source>
</evidence>
<name>A0AAN8JV80_PATCE</name>
<evidence type="ECO:0000256" key="2">
    <source>
        <dbReference type="ARBA" id="ARBA00022692"/>
    </source>
</evidence>
<sequence>MNNSTDTPDSDDSDRRNQPDYMYVYLAAVDIVALTGLVGNIFLFFMMFRSALKNVSFSVYLSYLAVIQSIVLLQTATEDTLDHGFFVLDEFLEPICRPWVLLMDTTRFASTWLVLALTIDRCIAIFFTKYKEAFCSRKVSHGICLSIISICLLLSLPGNVTPRVQHDNSTDHEEDDAPSTCPNDYEVYRFVMSGVFHTLVPVLICCVLDVIILFKVKRAVQRVAVNPETPPEAVAVNVSQAEKVKWCLVALCCLAVVTLFPIAIIESIENFSSDETAVENAGEAWRFFNIVLLINYGQNFYIVIIMSLYMRCLFKQMLCGEKVRYKRPQEFDTILSASDNNFL</sequence>
<gene>
    <name evidence="10" type="ORF">SNE40_010068</name>
</gene>
<dbReference type="PANTHER" id="PTHR24243">
    <property type="entry name" value="G-PROTEIN COUPLED RECEPTOR"/>
    <property type="match status" value="1"/>
</dbReference>
<dbReference type="InterPro" id="IPR017452">
    <property type="entry name" value="GPCR_Rhodpsn_7TM"/>
</dbReference>
<keyword evidence="3 8" id="KW-1133">Transmembrane helix</keyword>
<feature type="domain" description="G-protein coupled receptors family 1 profile" evidence="9">
    <location>
        <begin position="39"/>
        <end position="303"/>
    </location>
</feature>
<dbReference type="EMBL" id="JAZGQO010000007">
    <property type="protein sequence ID" value="KAK6182360.1"/>
    <property type="molecule type" value="Genomic_DNA"/>
</dbReference>
<dbReference type="Proteomes" id="UP001347796">
    <property type="component" value="Unassembled WGS sequence"/>
</dbReference>
<dbReference type="Pfam" id="PF00001">
    <property type="entry name" value="7tm_1"/>
    <property type="match status" value="1"/>
</dbReference>
<comment type="caution">
    <text evidence="10">The sequence shown here is derived from an EMBL/GenBank/DDBJ whole genome shotgun (WGS) entry which is preliminary data.</text>
</comment>
<comment type="subcellular location">
    <subcellularLocation>
        <location evidence="1">Membrane</location>
        <topology evidence="1">Multi-pass membrane protein</topology>
    </subcellularLocation>
</comment>
<dbReference type="SUPFAM" id="SSF81321">
    <property type="entry name" value="Family A G protein-coupled receptor-like"/>
    <property type="match status" value="1"/>
</dbReference>
<evidence type="ECO:0000256" key="3">
    <source>
        <dbReference type="ARBA" id="ARBA00022989"/>
    </source>
</evidence>
<evidence type="ECO:0000313" key="10">
    <source>
        <dbReference type="EMBL" id="KAK6182360.1"/>
    </source>
</evidence>
<evidence type="ECO:0000256" key="1">
    <source>
        <dbReference type="ARBA" id="ARBA00004141"/>
    </source>
</evidence>
<keyword evidence="5 8" id="KW-0472">Membrane</keyword>
<keyword evidence="7" id="KW-0807">Transducer</keyword>
<keyword evidence="2 8" id="KW-0812">Transmembrane</keyword>
<dbReference type="Gene3D" id="1.20.1070.10">
    <property type="entry name" value="Rhodopsin 7-helix transmembrane proteins"/>
    <property type="match status" value="1"/>
</dbReference>
<evidence type="ECO:0000256" key="7">
    <source>
        <dbReference type="ARBA" id="ARBA00023224"/>
    </source>
</evidence>
<organism evidence="10 11">
    <name type="scientific">Patella caerulea</name>
    <name type="common">Rayed Mediterranean limpet</name>
    <dbReference type="NCBI Taxonomy" id="87958"/>
    <lineage>
        <taxon>Eukaryota</taxon>
        <taxon>Metazoa</taxon>
        <taxon>Spiralia</taxon>
        <taxon>Lophotrochozoa</taxon>
        <taxon>Mollusca</taxon>
        <taxon>Gastropoda</taxon>
        <taxon>Patellogastropoda</taxon>
        <taxon>Patelloidea</taxon>
        <taxon>Patellidae</taxon>
        <taxon>Patella</taxon>
    </lineage>
</organism>
<feature type="transmembrane region" description="Helical" evidence="8">
    <location>
        <begin position="22"/>
        <end position="45"/>
    </location>
</feature>